<dbReference type="Proteomes" id="UP000652231">
    <property type="component" value="Unassembled WGS sequence"/>
</dbReference>
<dbReference type="SUPFAM" id="SSF69322">
    <property type="entry name" value="Tricorn protease domain 2"/>
    <property type="match status" value="1"/>
</dbReference>
<dbReference type="InterPro" id="IPR026444">
    <property type="entry name" value="Secre_tail"/>
</dbReference>
<dbReference type="AlphaFoldDB" id="A0A8J2Y8M3"/>
<name>A0A8J2Y8M3_9FLAO</name>
<dbReference type="InterPro" id="IPR013211">
    <property type="entry name" value="LVIVD"/>
</dbReference>
<evidence type="ECO:0000256" key="1">
    <source>
        <dbReference type="ARBA" id="ARBA00022729"/>
    </source>
</evidence>
<dbReference type="PANTHER" id="PTHR38787">
    <property type="entry name" value="REGULATORY P DOMAIN-CONTAINING PROTEIN"/>
    <property type="match status" value="1"/>
</dbReference>
<keyword evidence="1 2" id="KW-0732">Signal</keyword>
<feature type="domain" description="Secretion system C-terminal sorting" evidence="3">
    <location>
        <begin position="403"/>
        <end position="468"/>
    </location>
</feature>
<feature type="signal peptide" evidence="2">
    <location>
        <begin position="1"/>
        <end position="18"/>
    </location>
</feature>
<reference evidence="4" key="1">
    <citation type="journal article" date="2014" name="Int. J. Syst. Evol. Microbiol.">
        <title>Complete genome sequence of Corynebacterium casei LMG S-19264T (=DSM 44701T), isolated from a smear-ripened cheese.</title>
        <authorList>
            <consortium name="US DOE Joint Genome Institute (JGI-PGF)"/>
            <person name="Walter F."/>
            <person name="Albersmeier A."/>
            <person name="Kalinowski J."/>
            <person name="Ruckert C."/>
        </authorList>
    </citation>
    <scope>NUCLEOTIDE SEQUENCE</scope>
    <source>
        <strain evidence="4">CGMCC 1.12924</strain>
    </source>
</reference>
<organism evidence="4 5">
    <name type="scientific">Planktosalinus lacus</name>
    <dbReference type="NCBI Taxonomy" id="1526573"/>
    <lineage>
        <taxon>Bacteria</taxon>
        <taxon>Pseudomonadati</taxon>
        <taxon>Bacteroidota</taxon>
        <taxon>Flavobacteriia</taxon>
        <taxon>Flavobacteriales</taxon>
        <taxon>Flavobacteriaceae</taxon>
        <taxon>Planktosalinus</taxon>
    </lineage>
</organism>
<dbReference type="PANTHER" id="PTHR38787:SF3">
    <property type="entry name" value="REGULATORY P DOMAIN-CONTAINING PROTEIN"/>
    <property type="match status" value="1"/>
</dbReference>
<evidence type="ECO:0000313" key="4">
    <source>
        <dbReference type="EMBL" id="GGD81593.1"/>
    </source>
</evidence>
<dbReference type="InterPro" id="IPR027589">
    <property type="entry name" value="Choice_anch_B"/>
</dbReference>
<dbReference type="RefSeq" id="WP_188438654.1">
    <property type="nucleotide sequence ID" value="NZ_BMGK01000001.1"/>
</dbReference>
<dbReference type="GO" id="GO:0005576">
    <property type="term" value="C:extracellular region"/>
    <property type="evidence" value="ECO:0007669"/>
    <property type="project" value="TreeGrafter"/>
</dbReference>
<dbReference type="EMBL" id="BMGK01000001">
    <property type="protein sequence ID" value="GGD81593.1"/>
    <property type="molecule type" value="Genomic_DNA"/>
</dbReference>
<evidence type="ECO:0000259" key="3">
    <source>
        <dbReference type="Pfam" id="PF18962"/>
    </source>
</evidence>
<keyword evidence="5" id="KW-1185">Reference proteome</keyword>
<feature type="chain" id="PRO_5035200736" description="Secretion system C-terminal sorting domain-containing protein" evidence="2">
    <location>
        <begin position="19"/>
        <end position="470"/>
    </location>
</feature>
<sequence length="470" mass="52277">MKIKLLPLFLLFSGFLFAQIPCENGFAGSYPCDGYDLQSEIDLGILSAGAGNDSWGWTDPDTNKEYAIMCVSNGTAFIDISDPVNPIYLGKLPTQTDPSTWRDAKVYNNHAFIVSEASNHGMQIFDLTRLRNVNNPPETFTNDAHYDGFGRAHNIVINEENGYAYAVGTSSFSGGPHIVNIQNPTNPVFESGYSSSDYTHDAQVVFYEGPDPDHAGKELFIGSNENEVVILDVTDKNNIQLISNVTFTSTSYSHQGWLTEDHRYFLMGDELDELNFGFNTRTVIFDFTDLDSPFQTFDYTGPTTAIDHNGYVRGDTYYLANYHAGLRAIDISEIDNQIMTEVGYFDSRPGDDNTGFGGAWSVYPYFASGNIVISDVDRGFLLVKDPNFLSTESQSKPTFSITPNPAQDFITIKSQETPINEIRILNTLGQEVILIENNHTMGRTLDISSLNNGMYFVILNGNTTKKIIKK</sequence>
<proteinExistence type="predicted"/>
<dbReference type="Pfam" id="PF08309">
    <property type="entry name" value="LVIVD"/>
    <property type="match status" value="2"/>
</dbReference>
<evidence type="ECO:0000256" key="2">
    <source>
        <dbReference type="SAM" id="SignalP"/>
    </source>
</evidence>
<accession>A0A8J2Y8M3</accession>
<comment type="caution">
    <text evidence="4">The sequence shown here is derived from an EMBL/GenBank/DDBJ whole genome shotgun (WGS) entry which is preliminary data.</text>
</comment>
<dbReference type="NCBIfam" id="TIGR04312">
    <property type="entry name" value="choice_anch_B"/>
    <property type="match status" value="1"/>
</dbReference>
<protein>
    <recommendedName>
        <fullName evidence="3">Secretion system C-terminal sorting domain-containing protein</fullName>
    </recommendedName>
</protein>
<evidence type="ECO:0000313" key="5">
    <source>
        <dbReference type="Proteomes" id="UP000652231"/>
    </source>
</evidence>
<gene>
    <name evidence="4" type="ORF">GCM10011312_02450</name>
</gene>
<reference evidence="4" key="2">
    <citation type="submission" date="2020-09" db="EMBL/GenBank/DDBJ databases">
        <authorList>
            <person name="Sun Q."/>
            <person name="Zhou Y."/>
        </authorList>
    </citation>
    <scope>NUCLEOTIDE SEQUENCE</scope>
    <source>
        <strain evidence="4">CGMCC 1.12924</strain>
    </source>
</reference>
<dbReference type="NCBIfam" id="TIGR04183">
    <property type="entry name" value="Por_Secre_tail"/>
    <property type="match status" value="1"/>
</dbReference>
<dbReference type="Pfam" id="PF18962">
    <property type="entry name" value="Por_Secre_tail"/>
    <property type="match status" value="1"/>
</dbReference>